<accession>A0A0S2ZRE8</accession>
<dbReference type="EMBL" id="CP013332">
    <property type="protein sequence ID" value="ALQ41228.1"/>
    <property type="molecule type" value="Genomic_DNA"/>
</dbReference>
<gene>
    <name evidence="1" type="ORF">RN87_11760</name>
</gene>
<sequence length="391" mass="45991">MEREYYTYNNDFIQNGAFCKDQENNKFRFNRDSKGQLRGGQIELDKKGDLLSIRYVDENDNCQTFLYRNGEVVSKFQEKIIDGEYIKHGAYEQYKNGIVVKMGQYNAGNLDGKWITLDDNNKIDVKRYSNGKDITSLADVQFKKNLVNNFGEMIESIGEDPIRATKKMMRNIVTYLAAGKEDIPQIKIDFKEIPELQIGDSERCYCSFYKDGSPKLYVDKVIKMEDGKLEYYGNYFEHYDNGKIKTRARYNKEGKLEGEYKSYHENGEVKMEGQYLNGEAIGNFKYYDEKGKVIDEKFHTKYDKDNISKQKDDKGRKNIRVGKEQMKNKEVRGIYNKFHLLKKEDKDKKFRVFKEKRGKLKQIITKDIFNKNSLIPKKKSKIIDIGRELDI</sequence>
<name>A0A0S2ZRE8_9FUSO</name>
<dbReference type="SUPFAM" id="SSF82185">
    <property type="entry name" value="Histone H3 K4-specific methyltransferase SET7/9 N-terminal domain"/>
    <property type="match status" value="1"/>
</dbReference>
<evidence type="ECO:0008006" key="3">
    <source>
        <dbReference type="Google" id="ProtNLM"/>
    </source>
</evidence>
<organism evidence="1">
    <name type="scientific">Fusobacterium hwasookii ChDC F174</name>
    <dbReference type="NCBI Taxonomy" id="1307442"/>
    <lineage>
        <taxon>Bacteria</taxon>
        <taxon>Fusobacteriati</taxon>
        <taxon>Fusobacteriota</taxon>
        <taxon>Fusobacteriia</taxon>
        <taxon>Fusobacteriales</taxon>
        <taxon>Fusobacteriaceae</taxon>
        <taxon>Fusobacterium</taxon>
    </lineage>
</organism>
<keyword evidence="1" id="KW-0614">Plasmid</keyword>
<dbReference type="Gene3D" id="3.90.930.1">
    <property type="match status" value="1"/>
</dbReference>
<dbReference type="KEGG" id="fhw:RN87_11760"/>
<dbReference type="AlphaFoldDB" id="A0A0S2ZRE8"/>
<evidence type="ECO:0000313" key="1">
    <source>
        <dbReference type="EMBL" id="ALQ41228.1"/>
    </source>
</evidence>
<dbReference type="OrthoDB" id="1467310at2"/>
<dbReference type="RefSeq" id="WP_060568862.1">
    <property type="nucleotide sequence ID" value="NZ_CP013332.1"/>
</dbReference>
<dbReference type="Proteomes" id="UP000063275">
    <property type="component" value="Plasmid unnamed1"/>
</dbReference>
<evidence type="ECO:0000313" key="2">
    <source>
        <dbReference type="Proteomes" id="UP000063275"/>
    </source>
</evidence>
<reference evidence="1 2" key="1">
    <citation type="submission" date="2015-11" db="EMBL/GenBank/DDBJ databases">
        <authorList>
            <person name="Zhang Y."/>
            <person name="Guo Z."/>
        </authorList>
    </citation>
    <scope>NUCLEOTIDE SEQUENCE [LARGE SCALE GENOMIC DNA]</scope>
    <source>
        <strain evidence="1 2">ChDC F174</strain>
        <plasmid evidence="2">Plasmid unnamed1</plasmid>
    </source>
</reference>
<protein>
    <recommendedName>
        <fullName evidence="3">Phophatidylinositol-4-phosphate 5-kinase</fullName>
    </recommendedName>
</protein>
<geneLocation type="plasmid" evidence="1">
    <name>unnamed1</name>
</geneLocation>
<proteinExistence type="predicted"/>